<protein>
    <submittedName>
        <fullName evidence="3">Uncharacterized protein</fullName>
    </submittedName>
</protein>
<organism evidence="3 4">
    <name type="scientific">Escallonia herrerae</name>
    <dbReference type="NCBI Taxonomy" id="1293975"/>
    <lineage>
        <taxon>Eukaryota</taxon>
        <taxon>Viridiplantae</taxon>
        <taxon>Streptophyta</taxon>
        <taxon>Embryophyta</taxon>
        <taxon>Tracheophyta</taxon>
        <taxon>Spermatophyta</taxon>
        <taxon>Magnoliopsida</taxon>
        <taxon>eudicotyledons</taxon>
        <taxon>Gunneridae</taxon>
        <taxon>Pentapetalae</taxon>
        <taxon>asterids</taxon>
        <taxon>campanulids</taxon>
        <taxon>Escalloniales</taxon>
        <taxon>Escalloniaceae</taxon>
        <taxon>Escallonia</taxon>
    </lineage>
</organism>
<feature type="non-terminal residue" evidence="3">
    <location>
        <position position="373"/>
    </location>
</feature>
<evidence type="ECO:0000256" key="2">
    <source>
        <dbReference type="SAM" id="MobiDB-lite"/>
    </source>
</evidence>
<feature type="coiled-coil region" evidence="1">
    <location>
        <begin position="189"/>
        <end position="293"/>
    </location>
</feature>
<dbReference type="PANTHER" id="PTHR35992:SF1">
    <property type="entry name" value="CYTOMATRIX PROTEIN-LIKE PROTEIN"/>
    <property type="match status" value="1"/>
</dbReference>
<dbReference type="Proteomes" id="UP001188597">
    <property type="component" value="Unassembled WGS sequence"/>
</dbReference>
<keyword evidence="4" id="KW-1185">Reference proteome</keyword>
<keyword evidence="1" id="KW-0175">Coiled coil</keyword>
<name>A0AA88VFE3_9ASTE</name>
<dbReference type="AlphaFoldDB" id="A0AA88VFE3"/>
<evidence type="ECO:0000313" key="3">
    <source>
        <dbReference type="EMBL" id="KAK3007662.1"/>
    </source>
</evidence>
<gene>
    <name evidence="3" type="ORF">RJ639_014304</name>
</gene>
<comment type="caution">
    <text evidence="3">The sequence shown here is derived from an EMBL/GenBank/DDBJ whole genome shotgun (WGS) entry which is preliminary data.</text>
</comment>
<reference evidence="3" key="1">
    <citation type="submission" date="2022-12" db="EMBL/GenBank/DDBJ databases">
        <title>Draft genome assemblies for two species of Escallonia (Escalloniales).</title>
        <authorList>
            <person name="Chanderbali A."/>
            <person name="Dervinis C."/>
            <person name="Anghel I."/>
            <person name="Soltis D."/>
            <person name="Soltis P."/>
            <person name="Zapata F."/>
        </authorList>
    </citation>
    <scope>NUCLEOTIDE SEQUENCE</scope>
    <source>
        <strain evidence="3">UCBG64.0493</strain>
        <tissue evidence="3">Leaf</tissue>
    </source>
</reference>
<dbReference type="EMBL" id="JAVXUP010001838">
    <property type="protein sequence ID" value="KAK3007662.1"/>
    <property type="molecule type" value="Genomic_DNA"/>
</dbReference>
<proteinExistence type="predicted"/>
<sequence>MGTLVDPKLSSSVRQKWNKIFNALVHLIQMQQVQLKFLAKERKIIEDKLQLLYDRWVFDIKFHKESLFEVEKDREMEELERTVEAKKLDFLVGVKQKWAFMYQQKLGNADSELADFRVLLDILRHSCSGPKDTLKTGNKNGKELHNKALDSGLKRLNHDIEKLRLMNNDDVSALLSELNFLWNQYRKMERDLTDQLKSKQAEGEQANEKMQNLLTSIEQLQTSNSDLTDLLRSKHAEGEQASEKIQKLLTDMEQLQALNSEKDGTIVTLKANMAKLESDSLKKSDEISRLSKELELLRKSRSDSATPVLRRCTAESGSSQLGGKNVVVKNDPYSSQVLEKGCRSSKRKAVSISEPPKLFSSRFKVPKLKSSSP</sequence>
<evidence type="ECO:0000256" key="1">
    <source>
        <dbReference type="SAM" id="Coils"/>
    </source>
</evidence>
<evidence type="ECO:0000313" key="4">
    <source>
        <dbReference type="Proteomes" id="UP001188597"/>
    </source>
</evidence>
<dbReference type="PANTHER" id="PTHR35992">
    <property type="entry name" value="CYTOMATRIX PROTEIN-LIKE PROTEIN"/>
    <property type="match status" value="1"/>
</dbReference>
<feature type="region of interest" description="Disordered" evidence="2">
    <location>
        <begin position="305"/>
        <end position="327"/>
    </location>
</feature>
<accession>A0AA88VFE3</accession>